<keyword evidence="9" id="KW-1185">Reference proteome</keyword>
<keyword evidence="4 6" id="KW-1133">Transmembrane helix</keyword>
<reference evidence="8 9" key="1">
    <citation type="submission" date="2016-10" db="EMBL/GenBank/DDBJ databases">
        <authorList>
            <person name="de Groot N.N."/>
        </authorList>
    </citation>
    <scope>NUCLEOTIDE SEQUENCE [LARGE SCALE GENOMIC DNA]</scope>
    <source>
        <strain evidence="8 9">DSM 15695</strain>
    </source>
</reference>
<feature type="transmembrane region" description="Helical" evidence="6">
    <location>
        <begin position="49"/>
        <end position="70"/>
    </location>
</feature>
<accession>A0A1H9F1B8</accession>
<evidence type="ECO:0000313" key="9">
    <source>
        <dbReference type="Proteomes" id="UP000198833"/>
    </source>
</evidence>
<dbReference type="CDD" id="cd06261">
    <property type="entry name" value="TM_PBP2"/>
    <property type="match status" value="1"/>
</dbReference>
<dbReference type="GO" id="GO:0031460">
    <property type="term" value="P:glycine betaine transport"/>
    <property type="evidence" value="ECO:0007669"/>
    <property type="project" value="TreeGrafter"/>
</dbReference>
<dbReference type="InterPro" id="IPR000515">
    <property type="entry name" value="MetI-like"/>
</dbReference>
<evidence type="ECO:0000313" key="8">
    <source>
        <dbReference type="EMBL" id="SEQ31659.1"/>
    </source>
</evidence>
<dbReference type="Gene3D" id="1.10.3720.10">
    <property type="entry name" value="MetI-like"/>
    <property type="match status" value="1"/>
</dbReference>
<name>A0A1H9F1B8_9LACT</name>
<sequence>MSFLQEYGGELLINTGEHLYIAFVALLLGVLVAVPLGILLTKVPKVAKFVIGLASIFQTIPSLALLAFMIPLFGIGKVPAILAMFIYSLLPILRNTYVGMDQVDENLKDAAKGMGMTSWESIRKVEIPMAMPVIMAGIRLSAVYVVAWTTLASYIGAGGLGDFIFNGLQLYKIDLILAGTIPITILALLTDLLLAKLEKYLEPQIRRQEEVSEE</sequence>
<dbReference type="PANTHER" id="PTHR30177:SF28">
    <property type="entry name" value="CHOLINE TRANSPORT SYSTEM PERMEASE PROTEIN OPUBB"/>
    <property type="match status" value="1"/>
</dbReference>
<proteinExistence type="inferred from homology"/>
<dbReference type="PANTHER" id="PTHR30177">
    <property type="entry name" value="GLYCINE BETAINE/L-PROLINE TRANSPORT SYSTEM PERMEASE PROTEIN PROW"/>
    <property type="match status" value="1"/>
</dbReference>
<feature type="transmembrane region" description="Helical" evidence="6">
    <location>
        <begin position="76"/>
        <end position="93"/>
    </location>
</feature>
<dbReference type="Pfam" id="PF00528">
    <property type="entry name" value="BPD_transp_1"/>
    <property type="match status" value="1"/>
</dbReference>
<dbReference type="InterPro" id="IPR035906">
    <property type="entry name" value="MetI-like_sf"/>
</dbReference>
<dbReference type="FunFam" id="1.10.3720.10:FF:000001">
    <property type="entry name" value="Glycine betaine ABC transporter, permease"/>
    <property type="match status" value="1"/>
</dbReference>
<dbReference type="RefSeq" id="WP_092572185.1">
    <property type="nucleotide sequence ID" value="NZ_CP096206.2"/>
</dbReference>
<feature type="transmembrane region" description="Helical" evidence="6">
    <location>
        <begin position="133"/>
        <end position="155"/>
    </location>
</feature>
<comment type="similarity">
    <text evidence="6">Belongs to the binding-protein-dependent transport system permease family.</text>
</comment>
<evidence type="ECO:0000259" key="7">
    <source>
        <dbReference type="PROSITE" id="PS50928"/>
    </source>
</evidence>
<organism evidence="8 9">
    <name type="scientific">Ignavigranum ruoffiae</name>
    <dbReference type="NCBI Taxonomy" id="89093"/>
    <lineage>
        <taxon>Bacteria</taxon>
        <taxon>Bacillati</taxon>
        <taxon>Bacillota</taxon>
        <taxon>Bacilli</taxon>
        <taxon>Lactobacillales</taxon>
        <taxon>Aerococcaceae</taxon>
        <taxon>Ignavigranum</taxon>
    </lineage>
</organism>
<dbReference type="STRING" id="89093.SAMN04488558_10838"/>
<evidence type="ECO:0000256" key="2">
    <source>
        <dbReference type="ARBA" id="ARBA00022448"/>
    </source>
</evidence>
<dbReference type="InterPro" id="IPR051204">
    <property type="entry name" value="ABC_transp_perm/SBD"/>
</dbReference>
<gene>
    <name evidence="8" type="ORF">SAMN04488558_10838</name>
</gene>
<evidence type="ECO:0000256" key="6">
    <source>
        <dbReference type="RuleBase" id="RU363032"/>
    </source>
</evidence>
<dbReference type="GO" id="GO:0055085">
    <property type="term" value="P:transmembrane transport"/>
    <property type="evidence" value="ECO:0007669"/>
    <property type="project" value="InterPro"/>
</dbReference>
<keyword evidence="5 6" id="KW-0472">Membrane</keyword>
<evidence type="ECO:0000256" key="4">
    <source>
        <dbReference type="ARBA" id="ARBA00022989"/>
    </source>
</evidence>
<evidence type="ECO:0000256" key="1">
    <source>
        <dbReference type="ARBA" id="ARBA00004141"/>
    </source>
</evidence>
<evidence type="ECO:0000256" key="5">
    <source>
        <dbReference type="ARBA" id="ARBA00023136"/>
    </source>
</evidence>
<dbReference type="OrthoDB" id="9801163at2"/>
<feature type="domain" description="ABC transmembrane type-1" evidence="7">
    <location>
        <begin position="15"/>
        <end position="194"/>
    </location>
</feature>
<comment type="subcellular location">
    <subcellularLocation>
        <location evidence="6">Cell membrane</location>
        <topology evidence="6">Multi-pass membrane protein</topology>
    </subcellularLocation>
    <subcellularLocation>
        <location evidence="1">Membrane</location>
        <topology evidence="1">Multi-pass membrane protein</topology>
    </subcellularLocation>
</comment>
<dbReference type="PROSITE" id="PS50928">
    <property type="entry name" value="ABC_TM1"/>
    <property type="match status" value="1"/>
</dbReference>
<dbReference type="SUPFAM" id="SSF161098">
    <property type="entry name" value="MetI-like"/>
    <property type="match status" value="1"/>
</dbReference>
<evidence type="ECO:0000256" key="3">
    <source>
        <dbReference type="ARBA" id="ARBA00022692"/>
    </source>
</evidence>
<dbReference type="AlphaFoldDB" id="A0A1H9F1B8"/>
<dbReference type="EMBL" id="FOEN01000008">
    <property type="protein sequence ID" value="SEQ31659.1"/>
    <property type="molecule type" value="Genomic_DNA"/>
</dbReference>
<dbReference type="Proteomes" id="UP000198833">
    <property type="component" value="Unassembled WGS sequence"/>
</dbReference>
<dbReference type="GO" id="GO:0005886">
    <property type="term" value="C:plasma membrane"/>
    <property type="evidence" value="ECO:0007669"/>
    <property type="project" value="UniProtKB-SubCell"/>
</dbReference>
<keyword evidence="3 6" id="KW-0812">Transmembrane</keyword>
<feature type="transmembrane region" description="Helical" evidence="6">
    <location>
        <begin position="20"/>
        <end position="40"/>
    </location>
</feature>
<keyword evidence="2 6" id="KW-0813">Transport</keyword>
<protein>
    <submittedName>
        <fullName evidence="8">Osmoprotectant transport system permease protein</fullName>
    </submittedName>
</protein>
<feature type="transmembrane region" description="Helical" evidence="6">
    <location>
        <begin position="175"/>
        <end position="197"/>
    </location>
</feature>